<proteinExistence type="predicted"/>
<accession>A0A2P5A731</accession>
<sequence>MEIRFSSHAWNMTRLISANTRLEKTVLKSMFATFHVQVNGCGRAYVSTLLCILGGLLEFLLCLLFRTESHP</sequence>
<keyword evidence="1" id="KW-0472">Membrane</keyword>
<feature type="transmembrane region" description="Helical" evidence="1">
    <location>
        <begin position="44"/>
        <end position="65"/>
    </location>
</feature>
<keyword evidence="3" id="KW-1185">Reference proteome</keyword>
<evidence type="ECO:0000256" key="1">
    <source>
        <dbReference type="SAM" id="Phobius"/>
    </source>
</evidence>
<gene>
    <name evidence="2" type="ORF">PanWU01x14_362240</name>
</gene>
<reference evidence="3" key="1">
    <citation type="submission" date="2016-06" db="EMBL/GenBank/DDBJ databases">
        <title>Parallel loss of symbiosis genes in relatives of nitrogen-fixing non-legume Parasponia.</title>
        <authorList>
            <person name="Van Velzen R."/>
            <person name="Holmer R."/>
            <person name="Bu F."/>
            <person name="Rutten L."/>
            <person name="Van Zeijl A."/>
            <person name="Liu W."/>
            <person name="Santuari L."/>
            <person name="Cao Q."/>
            <person name="Sharma T."/>
            <person name="Shen D."/>
            <person name="Roswanjaya Y."/>
            <person name="Wardhani T."/>
            <person name="Kalhor M.S."/>
            <person name="Jansen J."/>
            <person name="Van den Hoogen J."/>
            <person name="Gungor B."/>
            <person name="Hartog M."/>
            <person name="Hontelez J."/>
            <person name="Verver J."/>
            <person name="Yang W.-C."/>
            <person name="Schijlen E."/>
            <person name="Repin R."/>
            <person name="Schilthuizen M."/>
            <person name="Schranz E."/>
            <person name="Heidstra R."/>
            <person name="Miyata K."/>
            <person name="Fedorova E."/>
            <person name="Kohlen W."/>
            <person name="Bisseling T."/>
            <person name="Smit S."/>
            <person name="Geurts R."/>
        </authorList>
    </citation>
    <scope>NUCLEOTIDE SEQUENCE [LARGE SCALE GENOMIC DNA]</scope>
    <source>
        <strain evidence="3">cv. WU1-14</strain>
    </source>
</reference>
<organism evidence="2 3">
    <name type="scientific">Parasponia andersonii</name>
    <name type="common">Sponia andersonii</name>
    <dbReference type="NCBI Taxonomy" id="3476"/>
    <lineage>
        <taxon>Eukaryota</taxon>
        <taxon>Viridiplantae</taxon>
        <taxon>Streptophyta</taxon>
        <taxon>Embryophyta</taxon>
        <taxon>Tracheophyta</taxon>
        <taxon>Spermatophyta</taxon>
        <taxon>Magnoliopsida</taxon>
        <taxon>eudicotyledons</taxon>
        <taxon>Gunneridae</taxon>
        <taxon>Pentapetalae</taxon>
        <taxon>rosids</taxon>
        <taxon>fabids</taxon>
        <taxon>Rosales</taxon>
        <taxon>Cannabaceae</taxon>
        <taxon>Parasponia</taxon>
    </lineage>
</organism>
<keyword evidence="1" id="KW-1133">Transmembrane helix</keyword>
<dbReference type="EMBL" id="JXTB01000830">
    <property type="protein sequence ID" value="PON32335.1"/>
    <property type="molecule type" value="Genomic_DNA"/>
</dbReference>
<name>A0A2P5A731_PARAD</name>
<dbReference type="Proteomes" id="UP000237105">
    <property type="component" value="Unassembled WGS sequence"/>
</dbReference>
<dbReference type="AlphaFoldDB" id="A0A2P5A731"/>
<evidence type="ECO:0000313" key="3">
    <source>
        <dbReference type="Proteomes" id="UP000237105"/>
    </source>
</evidence>
<evidence type="ECO:0000313" key="2">
    <source>
        <dbReference type="EMBL" id="PON32335.1"/>
    </source>
</evidence>
<feature type="non-terminal residue" evidence="2">
    <location>
        <position position="71"/>
    </location>
</feature>
<keyword evidence="1" id="KW-0812">Transmembrane</keyword>
<protein>
    <submittedName>
        <fullName evidence="2">Uncharacterized protein</fullName>
    </submittedName>
</protein>
<comment type="caution">
    <text evidence="2">The sequence shown here is derived from an EMBL/GenBank/DDBJ whole genome shotgun (WGS) entry which is preliminary data.</text>
</comment>